<dbReference type="GO" id="GO:0005886">
    <property type="term" value="C:plasma membrane"/>
    <property type="evidence" value="ECO:0007669"/>
    <property type="project" value="UniProtKB-SubCell"/>
</dbReference>
<dbReference type="Pfam" id="PF03706">
    <property type="entry name" value="LPG_synthase_TM"/>
    <property type="match status" value="1"/>
</dbReference>
<comment type="caution">
    <text evidence="8">The sequence shown here is derived from an EMBL/GenBank/DDBJ whole genome shotgun (WGS) entry which is preliminary data.</text>
</comment>
<evidence type="ECO:0000256" key="3">
    <source>
        <dbReference type="ARBA" id="ARBA00022692"/>
    </source>
</evidence>
<feature type="transmembrane region" description="Helical" evidence="6">
    <location>
        <begin position="45"/>
        <end position="69"/>
    </location>
</feature>
<comment type="subcellular location">
    <subcellularLocation>
        <location evidence="1 6">Cell membrane</location>
        <topology evidence="1 6">Multi-pass membrane protein</topology>
    </subcellularLocation>
</comment>
<dbReference type="AlphaFoldDB" id="A0A6N7X629"/>
<dbReference type="PANTHER" id="PTHR37693:SF1">
    <property type="entry name" value="INTEGRAL MEMBRANE PROTEIN"/>
    <property type="match status" value="1"/>
</dbReference>
<dbReference type="EC" id="2.3.2.3" evidence="6"/>
<dbReference type="GO" id="GO:0050071">
    <property type="term" value="F:phosphatidylglycerol lysyltransferase activity"/>
    <property type="evidence" value="ECO:0007669"/>
    <property type="project" value="UniProtKB-EC"/>
</dbReference>
<dbReference type="NCBIfam" id="TIGR00374">
    <property type="entry name" value="flippase-like domain"/>
    <property type="match status" value="1"/>
</dbReference>
<keyword evidence="7" id="KW-0175">Coiled coil</keyword>
<feature type="transmembrane region" description="Helical" evidence="6">
    <location>
        <begin position="121"/>
        <end position="146"/>
    </location>
</feature>
<reference evidence="8 9" key="1">
    <citation type="submission" date="2019-08" db="EMBL/GenBank/DDBJ databases">
        <title>In-depth cultivation of the pig gut microbiome towards novel bacterial diversity and tailored functional studies.</title>
        <authorList>
            <person name="Wylensek D."/>
            <person name="Hitch T.C.A."/>
            <person name="Clavel T."/>
        </authorList>
    </citation>
    <scope>NUCLEOTIDE SEQUENCE [LARGE SCALE GENOMIC DNA]</scope>
    <source>
        <strain evidence="8 9">WCA-MUC-591-APC-4B</strain>
    </source>
</reference>
<dbReference type="GO" id="GO:0046677">
    <property type="term" value="P:response to antibiotic"/>
    <property type="evidence" value="ECO:0007669"/>
    <property type="project" value="UniProtKB-KW"/>
</dbReference>
<name>A0A6N7X629_9FIRM</name>
<keyword evidence="9" id="KW-1185">Reference proteome</keyword>
<feature type="transmembrane region" description="Helical" evidence="6">
    <location>
        <begin position="158"/>
        <end position="178"/>
    </location>
</feature>
<keyword evidence="6" id="KW-0046">Antibiotic resistance</keyword>
<evidence type="ECO:0000256" key="7">
    <source>
        <dbReference type="SAM" id="Coils"/>
    </source>
</evidence>
<accession>A0A6N7X629</accession>
<dbReference type="GO" id="GO:0006629">
    <property type="term" value="P:lipid metabolic process"/>
    <property type="evidence" value="ECO:0007669"/>
    <property type="project" value="UniProtKB-KW"/>
</dbReference>
<dbReference type="RefSeq" id="WP_154554541.1">
    <property type="nucleotide sequence ID" value="NZ_JAQXUZ010000010.1"/>
</dbReference>
<comment type="function">
    <text evidence="6">Catalyzes the transfer of a lysyl group from L-lysyl-tRNA(Lys) to membrane-bound phosphatidylglycerol (PG), which produces lysylphosphatidylglycerol (LPG), a major component of the bacterial membrane with a positive net charge. LPG synthesis contributes to bacterial virulence as it is involved in the resistance mechanism against cationic antimicrobial peptides (CAMP) produces by the host's immune system (defensins, cathelicidins) and by the competing microorganisms.</text>
</comment>
<evidence type="ECO:0000256" key="5">
    <source>
        <dbReference type="ARBA" id="ARBA00023136"/>
    </source>
</evidence>
<evidence type="ECO:0000313" key="9">
    <source>
        <dbReference type="Proteomes" id="UP000469424"/>
    </source>
</evidence>
<dbReference type="Proteomes" id="UP000469424">
    <property type="component" value="Unassembled WGS sequence"/>
</dbReference>
<evidence type="ECO:0000256" key="2">
    <source>
        <dbReference type="ARBA" id="ARBA00022475"/>
    </source>
</evidence>
<evidence type="ECO:0000256" key="6">
    <source>
        <dbReference type="RuleBase" id="RU363042"/>
    </source>
</evidence>
<feature type="transmembrane region" description="Helical" evidence="6">
    <location>
        <begin position="7"/>
        <end position="25"/>
    </location>
</feature>
<comment type="similarity">
    <text evidence="6">Belongs to the LPG synthase family.</text>
</comment>
<feature type="coiled-coil region" evidence="7">
    <location>
        <begin position="197"/>
        <end position="224"/>
    </location>
</feature>
<evidence type="ECO:0000256" key="4">
    <source>
        <dbReference type="ARBA" id="ARBA00022989"/>
    </source>
</evidence>
<feature type="transmembrane region" description="Helical" evidence="6">
    <location>
        <begin position="317"/>
        <end position="336"/>
    </location>
</feature>
<keyword evidence="5 6" id="KW-0472">Membrane</keyword>
<evidence type="ECO:0000313" key="8">
    <source>
        <dbReference type="EMBL" id="MST70980.1"/>
    </source>
</evidence>
<keyword evidence="2" id="KW-1003">Cell membrane</keyword>
<keyword evidence="4 6" id="KW-1133">Transmembrane helix</keyword>
<proteinExistence type="inferred from homology"/>
<keyword evidence="6" id="KW-0443">Lipid metabolism</keyword>
<dbReference type="EMBL" id="VUNA01000011">
    <property type="protein sequence ID" value="MST70980.1"/>
    <property type="molecule type" value="Genomic_DNA"/>
</dbReference>
<organism evidence="8 9">
    <name type="scientific">Mogibacterium kristiansenii</name>
    <dbReference type="NCBI Taxonomy" id="2606708"/>
    <lineage>
        <taxon>Bacteria</taxon>
        <taxon>Bacillati</taxon>
        <taxon>Bacillota</taxon>
        <taxon>Clostridia</taxon>
        <taxon>Peptostreptococcales</taxon>
        <taxon>Anaerovoracaceae</taxon>
        <taxon>Mogibacterium</taxon>
    </lineage>
</organism>
<evidence type="ECO:0000256" key="1">
    <source>
        <dbReference type="ARBA" id="ARBA00004651"/>
    </source>
</evidence>
<gene>
    <name evidence="6" type="primary">mprF</name>
    <name evidence="8" type="ORF">FYJ65_06485</name>
</gene>
<sequence>MNKKKAVWGFLSLGIAILTIMMIASGSKEFSLDTMMAYLSRANKLWLAAGLLCMFGYIWFEGYALVHICRTLGYQSAKRQGTVYGAADVFFSAITPSASGGQPASMFFMLRDGMNIPACTTALLINLVMYTLATLTIGSLSVLFHFNLFRRMSLFSRILIVVGCFIMTGLSLLFYMLLRRGEILYRLCDRVMEMLGKRKLLSNLTKKQAKLKKKMAEYQQCSDEIAGHGWMLIRIFIINLLQRLSQIGVTFTIFMALGEGLRTSVEGFVVQAFTALGSNSIPIPGGMGGADYLMLDGFGEILGRDAASIEMLCRGCSFYVCIITSALIVLAGYFMGRKRSLRK</sequence>
<comment type="catalytic activity">
    <reaction evidence="6">
        <text>L-lysyl-tRNA(Lys) + a 1,2-diacyl-sn-glycero-3-phospho-(1'-sn-glycerol) = a 1,2-diacyl-sn-glycero-3-phospho-1'-(3'-O-L-lysyl)-sn-glycerol + tRNA(Lys)</text>
        <dbReference type="Rhea" id="RHEA:10668"/>
        <dbReference type="Rhea" id="RHEA-COMP:9696"/>
        <dbReference type="Rhea" id="RHEA-COMP:9697"/>
        <dbReference type="ChEBI" id="CHEBI:64716"/>
        <dbReference type="ChEBI" id="CHEBI:75792"/>
        <dbReference type="ChEBI" id="CHEBI:78442"/>
        <dbReference type="ChEBI" id="CHEBI:78529"/>
        <dbReference type="EC" id="2.3.2.3"/>
    </reaction>
</comment>
<dbReference type="InterPro" id="IPR022791">
    <property type="entry name" value="L-PG_synthase/AglD"/>
</dbReference>
<dbReference type="PANTHER" id="PTHR37693">
    <property type="entry name" value="PHOSPHATIDYLGLYCEROL LYSYLTRANSFERASE"/>
    <property type="match status" value="1"/>
</dbReference>
<keyword evidence="6" id="KW-0808">Transferase</keyword>
<keyword evidence="3 6" id="KW-0812">Transmembrane</keyword>
<protein>
    <recommendedName>
        <fullName evidence="6">Phosphatidylglycerol lysyltransferase</fullName>
        <ecNumber evidence="6">2.3.2.3</ecNumber>
    </recommendedName>
    <alternativeName>
        <fullName evidence="6">Lysylphosphatidylglycerol synthase</fullName>
    </alternativeName>
</protein>